<dbReference type="InterPro" id="IPR036526">
    <property type="entry name" value="C-N_Hydrolase_sf"/>
</dbReference>
<dbReference type="PROSITE" id="PS50263">
    <property type="entry name" value="CN_HYDROLASE"/>
    <property type="match status" value="1"/>
</dbReference>
<evidence type="ECO:0000256" key="3">
    <source>
        <dbReference type="SAM" id="SignalP"/>
    </source>
</evidence>
<dbReference type="InterPro" id="IPR043957">
    <property type="entry name" value="Vanin_C"/>
</dbReference>
<proteinExistence type="inferred from homology"/>
<comment type="similarity">
    <text evidence="1">Belongs to the carbon-nitrogen hydrolase superfamily. BTD/VNN family.</text>
</comment>
<keyword evidence="2" id="KW-0378">Hydrolase</keyword>
<dbReference type="SUPFAM" id="SSF56317">
    <property type="entry name" value="Carbon-nitrogen hydrolase"/>
    <property type="match status" value="1"/>
</dbReference>
<dbReference type="PANTHER" id="PTHR10609:SF14">
    <property type="entry name" value="BIOTINIDASE"/>
    <property type="match status" value="1"/>
</dbReference>
<dbReference type="Pfam" id="PF00795">
    <property type="entry name" value="CN_hydrolase"/>
    <property type="match status" value="1"/>
</dbReference>
<accession>A0ABP0QRM7</accession>
<sequence length="508" mass="55805">CISPCFPPDRANMRHLLGAALCALCAAETAAEMTVAVLEHRVRQRPTAVEMMEANLEVYEQQLQAAAAAGAQLLVTPEDGITGFRMQREAWWPYAFDLPPAPMDQPPCDANRGHGASVPWVLQRLSCMAREHQVALVASLIDLKDCSKQPDYPGCPVPSRRDGKLLLNTAVVLDRDGCFLQKYHKANLWYEAALDASKECSPKTFRIKGFESVPFGLFICADLIHAWPSLELVTQGIRHFVMPLSWSNEMAQMQPMGWQQAWSSLSQSVLLAANTRADDTSGSGIYVAGEPKSTAYALNGTEGQLLLAQVPLQLPGHPAGCPAKAAEAVQEVGKWEVAQLDMTPGDHSRLLCSAGLATCCRLRYRSLRAGAGYAVALLNGLDVSPQVAPWAAEACSILPCEGGGLSCLTYPAEALRSRGAQWFGEFDFVEMEVNFSAPQQVFPQVLTEKARLVSPSEWHLESPQPWSRRIFVEHQELISLQLYGRPYWKDSDAQEHCPCRADLPSFQI</sequence>
<keyword evidence="3" id="KW-0732">Signal</keyword>
<comment type="caution">
    <text evidence="5">The sequence shown here is derived from an EMBL/GenBank/DDBJ whole genome shotgun (WGS) entry which is preliminary data.</text>
</comment>
<feature type="non-terminal residue" evidence="5">
    <location>
        <position position="1"/>
    </location>
</feature>
<feature type="domain" description="CN hydrolase" evidence="4">
    <location>
        <begin position="38"/>
        <end position="312"/>
    </location>
</feature>
<evidence type="ECO:0000313" key="5">
    <source>
        <dbReference type="EMBL" id="CAK9090927.1"/>
    </source>
</evidence>
<reference evidence="5 6" key="1">
    <citation type="submission" date="2024-02" db="EMBL/GenBank/DDBJ databases">
        <authorList>
            <person name="Chen Y."/>
            <person name="Shah S."/>
            <person name="Dougan E. K."/>
            <person name="Thang M."/>
            <person name="Chan C."/>
        </authorList>
    </citation>
    <scope>NUCLEOTIDE SEQUENCE [LARGE SCALE GENOMIC DNA]</scope>
</reference>
<dbReference type="InterPro" id="IPR003010">
    <property type="entry name" value="C-N_Hydrolase"/>
</dbReference>
<dbReference type="InterPro" id="IPR040154">
    <property type="entry name" value="Biotinidase/VNN"/>
</dbReference>
<feature type="signal peptide" evidence="3">
    <location>
        <begin position="1"/>
        <end position="31"/>
    </location>
</feature>
<feature type="chain" id="PRO_5047206209" description="CN hydrolase domain-containing protein" evidence="3">
    <location>
        <begin position="32"/>
        <end position="508"/>
    </location>
</feature>
<dbReference type="Proteomes" id="UP001642484">
    <property type="component" value="Unassembled WGS sequence"/>
</dbReference>
<evidence type="ECO:0000313" key="6">
    <source>
        <dbReference type="Proteomes" id="UP001642484"/>
    </source>
</evidence>
<organism evidence="5 6">
    <name type="scientific">Durusdinium trenchii</name>
    <dbReference type="NCBI Taxonomy" id="1381693"/>
    <lineage>
        <taxon>Eukaryota</taxon>
        <taxon>Sar</taxon>
        <taxon>Alveolata</taxon>
        <taxon>Dinophyceae</taxon>
        <taxon>Suessiales</taxon>
        <taxon>Symbiodiniaceae</taxon>
        <taxon>Durusdinium</taxon>
    </lineage>
</organism>
<gene>
    <name evidence="5" type="ORF">CCMP2556_LOCUS43644</name>
</gene>
<evidence type="ECO:0000259" key="4">
    <source>
        <dbReference type="PROSITE" id="PS50263"/>
    </source>
</evidence>
<protein>
    <recommendedName>
        <fullName evidence="4">CN hydrolase domain-containing protein</fullName>
    </recommendedName>
</protein>
<keyword evidence="6" id="KW-1185">Reference proteome</keyword>
<dbReference type="Pfam" id="PF19018">
    <property type="entry name" value="Vanin_C"/>
    <property type="match status" value="1"/>
</dbReference>
<dbReference type="EMBL" id="CAXAMN010024917">
    <property type="protein sequence ID" value="CAK9090927.1"/>
    <property type="molecule type" value="Genomic_DNA"/>
</dbReference>
<evidence type="ECO:0000256" key="2">
    <source>
        <dbReference type="ARBA" id="ARBA00022801"/>
    </source>
</evidence>
<dbReference type="PANTHER" id="PTHR10609">
    <property type="entry name" value="BIOTINIDASE-RELATED"/>
    <property type="match status" value="1"/>
</dbReference>
<name>A0ABP0QRM7_9DINO</name>
<dbReference type="Gene3D" id="3.60.110.10">
    <property type="entry name" value="Carbon-nitrogen hydrolase"/>
    <property type="match status" value="1"/>
</dbReference>
<evidence type="ECO:0000256" key="1">
    <source>
        <dbReference type="ARBA" id="ARBA00008225"/>
    </source>
</evidence>